<dbReference type="Proteomes" id="UP000214365">
    <property type="component" value="Unassembled WGS sequence"/>
</dbReference>
<dbReference type="InterPro" id="IPR036291">
    <property type="entry name" value="NAD(P)-bd_dom_sf"/>
</dbReference>
<dbReference type="InterPro" id="IPR000683">
    <property type="entry name" value="Gfo/Idh/MocA-like_OxRdtase_N"/>
</dbReference>
<dbReference type="GeneID" id="31002071"/>
<gene>
    <name evidence="2" type="ORF">UA08_02316</name>
</gene>
<name>A0A225ALL7_TALAT</name>
<dbReference type="PANTHER" id="PTHR43377:SF1">
    <property type="entry name" value="BILIVERDIN REDUCTASE A"/>
    <property type="match status" value="1"/>
</dbReference>
<reference evidence="2 3" key="1">
    <citation type="submission" date="2015-06" db="EMBL/GenBank/DDBJ databases">
        <title>Talaromyces atroroseus IBT 11181 draft genome.</title>
        <authorList>
            <person name="Rasmussen K.B."/>
            <person name="Rasmussen S."/>
            <person name="Petersen B."/>
            <person name="Sicheritz-Ponten T."/>
            <person name="Mortensen U.H."/>
            <person name="Thrane U."/>
        </authorList>
    </citation>
    <scope>NUCLEOTIDE SEQUENCE [LARGE SCALE GENOMIC DNA]</scope>
    <source>
        <strain evidence="2 3">IBT 11181</strain>
    </source>
</reference>
<protein>
    <recommendedName>
        <fullName evidence="1">Gfo/Idh/MocA-like oxidoreductase N-terminal domain-containing protein</fullName>
    </recommendedName>
</protein>
<dbReference type="SUPFAM" id="SSF51735">
    <property type="entry name" value="NAD(P)-binding Rossmann-fold domains"/>
    <property type="match status" value="1"/>
</dbReference>
<comment type="caution">
    <text evidence="2">The sequence shown here is derived from an EMBL/GenBank/DDBJ whole genome shotgun (WGS) entry which is preliminary data.</text>
</comment>
<dbReference type="RefSeq" id="XP_020121921.1">
    <property type="nucleotide sequence ID" value="XM_020264344.1"/>
</dbReference>
<proteinExistence type="predicted"/>
<evidence type="ECO:0000313" key="3">
    <source>
        <dbReference type="Proteomes" id="UP000214365"/>
    </source>
</evidence>
<organism evidence="2 3">
    <name type="scientific">Talaromyces atroroseus</name>
    <dbReference type="NCBI Taxonomy" id="1441469"/>
    <lineage>
        <taxon>Eukaryota</taxon>
        <taxon>Fungi</taxon>
        <taxon>Dikarya</taxon>
        <taxon>Ascomycota</taxon>
        <taxon>Pezizomycotina</taxon>
        <taxon>Eurotiomycetes</taxon>
        <taxon>Eurotiomycetidae</taxon>
        <taxon>Eurotiales</taxon>
        <taxon>Trichocomaceae</taxon>
        <taxon>Talaromyces</taxon>
        <taxon>Talaromyces sect. Trachyspermi</taxon>
    </lineage>
</organism>
<evidence type="ECO:0000259" key="1">
    <source>
        <dbReference type="Pfam" id="PF01408"/>
    </source>
</evidence>
<dbReference type="GO" id="GO:0000166">
    <property type="term" value="F:nucleotide binding"/>
    <property type="evidence" value="ECO:0007669"/>
    <property type="project" value="InterPro"/>
</dbReference>
<sequence>MLDSKFSVALVGGGTIAPFHAQHLQSSLVLELIVIIDPFSLGERLAQKLGTSYFKSVSVLLQGLPDRQPDAHIVCVSSSLHTSVTQELLECAAPKEVLVEKPFSTDSKSGSNVVELARQTTHSHREHAAVDKDDLMEEGATIMLQFANGVVGTFIVSDNVASPRGWESATGDNPMFAKAGVPADSYRILRTKGTLSEPDNIL</sequence>
<feature type="domain" description="Gfo/Idh/MocA-like oxidoreductase N-terminal" evidence="1">
    <location>
        <begin position="6"/>
        <end position="120"/>
    </location>
</feature>
<keyword evidence="3" id="KW-1185">Reference proteome</keyword>
<dbReference type="PANTHER" id="PTHR43377">
    <property type="entry name" value="BILIVERDIN REDUCTASE A"/>
    <property type="match status" value="1"/>
</dbReference>
<dbReference type="AlphaFoldDB" id="A0A225ALL7"/>
<evidence type="ECO:0000313" key="2">
    <source>
        <dbReference type="EMBL" id="OKL61800.1"/>
    </source>
</evidence>
<dbReference type="Pfam" id="PF01408">
    <property type="entry name" value="GFO_IDH_MocA"/>
    <property type="match status" value="1"/>
</dbReference>
<accession>A0A225ALL7</accession>
<dbReference type="STRING" id="1441469.A0A225ALL7"/>
<dbReference type="EMBL" id="LFMY01000003">
    <property type="protein sequence ID" value="OKL61800.1"/>
    <property type="molecule type" value="Genomic_DNA"/>
</dbReference>
<dbReference type="InterPro" id="IPR051450">
    <property type="entry name" value="Gfo/Idh/MocA_Oxidoreductases"/>
</dbReference>
<dbReference type="Gene3D" id="3.40.50.720">
    <property type="entry name" value="NAD(P)-binding Rossmann-like Domain"/>
    <property type="match status" value="1"/>
</dbReference>
<dbReference type="OrthoDB" id="64915at2759"/>